<feature type="compositionally biased region" description="Basic and acidic residues" evidence="1">
    <location>
        <begin position="504"/>
        <end position="515"/>
    </location>
</feature>
<protein>
    <submittedName>
        <fullName evidence="2">Uncharacterized protein</fullName>
    </submittedName>
</protein>
<sequence length="1153" mass="126595">MRVPTASINLYRQHDGQSHGGEYMYPVDGLATCTGIRGVRSLCVNMVRATVLIRIPLASGHNSPAIASDGRQHKINAGDRIRRAKSTSSSQHTTSSGHHRDSTSTDPFAAKQHAEAAAIEAYARARRCDEQQARPTAHLQRRRSQTTGRTEGSYFEDARLGRRKSTSTKGGSRPPVARRSQQPPTVSENHTDSAGEERIITRKRSVIPPSSTTTQSQRDNLTAPSATSQRTRKPQSVYADGSPVPRRPAPLTQRSSTLQLSSTPFGEHTDGYNGKLAHLTDFGEPTATSRTFGSPRPSIRETQTDEEILALARDKCLQDFQQKKVRERKSFILAPFQKRRATAAFTASDGSYDTLLPPFNHADEFVHAPIPPAPEPFAIIPVTVTKSGSKSRNFSDTLKGRIKKVFRKASRAPTGLPPQQVEAKHFHYEISDDPSMLDAHKNIDPFVSFTDETPTASVEQQNASANSRSTEGQRSETKSRVTSWATSTAAGTCNSRANGAHVPSADERGGLKRSDSVSTLRKAKSFFGKPVQNRLRRSSKADLKSSEESQGLYSALQQRLRPADRNSTPGSERFGDDAVVQQSRVASGLASLPSQQQASNTISSMKRYSTPTIRSVTPDLKAYRLGVCSPVEEVLSPEVHETTNTTLLAPQRNAQISAEESLPRPRVIKAPAPSQEQLQRRMTKSKNRWQSPLDELSPHPARAYTEENPYELRSLSQTHQQPKPTNDLPHHAKVPQPAPLFDRAAMLSPSVYSRASDGASPRPYTPVEQAGTVVTITGREVRRYSISPPKQEAAPKPAQTSGQWRRWLSDEMHGIKSAEEDFRLAQVFLDAGRSRSTSGQQSSDDDKARYTSISPLLEARPGSLMTSARPQSGASGRPRTSSRHSSFMNERYPIVDKLRNSSGESITSRPIRSRAGSSTEQLVRPSIESQGQKRGFSRNRVVTGRASIAQMQSNPRDKSEDLTEDLTMMSGALPADEPTVTLTKDLGQPERQRVKANKHKSAFELRANYKSSSNGRSTPLEIRRKPMQAMNDNTLNMLEDTTIRNISAGPYASHHLPTAAPAAHNNKENSLPPADTNGLQQLSSSEWLSAGAPNKSRKPSSVHPALRKRNASRYSPPKATPTITRDGGQGSPAQRMASEWLQKRSRESTPAFV</sequence>
<feature type="compositionally biased region" description="Polar residues" evidence="1">
    <location>
        <begin position="1077"/>
        <end position="1087"/>
    </location>
</feature>
<feature type="compositionally biased region" description="Polar residues" evidence="1">
    <location>
        <begin position="208"/>
        <end position="229"/>
    </location>
</feature>
<feature type="region of interest" description="Disordered" evidence="1">
    <location>
        <begin position="587"/>
        <end position="606"/>
    </location>
</feature>
<evidence type="ECO:0000256" key="1">
    <source>
        <dbReference type="SAM" id="MobiDB-lite"/>
    </source>
</evidence>
<feature type="compositionally biased region" description="Polar residues" evidence="1">
    <location>
        <begin position="900"/>
        <end position="932"/>
    </location>
</feature>
<feature type="compositionally biased region" description="Polar residues" evidence="1">
    <location>
        <begin position="715"/>
        <end position="724"/>
    </location>
</feature>
<feature type="region of interest" description="Disordered" evidence="1">
    <location>
        <begin position="855"/>
        <end position="938"/>
    </location>
</feature>
<evidence type="ECO:0000313" key="2">
    <source>
        <dbReference type="EMBL" id="KAK5696049.1"/>
    </source>
</evidence>
<reference evidence="2" key="1">
    <citation type="submission" date="2023-08" db="EMBL/GenBank/DDBJ databases">
        <title>Black Yeasts Isolated from many extreme environments.</title>
        <authorList>
            <person name="Coleine C."/>
            <person name="Stajich J.E."/>
            <person name="Selbmann L."/>
        </authorList>
    </citation>
    <scope>NUCLEOTIDE SEQUENCE</scope>
    <source>
        <strain evidence="2">CCFEE 5810</strain>
    </source>
</reference>
<feature type="region of interest" description="Disordered" evidence="1">
    <location>
        <begin position="447"/>
        <end position="576"/>
    </location>
</feature>
<dbReference type="EMBL" id="JAVRQU010000013">
    <property type="protein sequence ID" value="KAK5696049.1"/>
    <property type="molecule type" value="Genomic_DNA"/>
</dbReference>
<feature type="compositionally biased region" description="Low complexity" evidence="1">
    <location>
        <begin position="251"/>
        <end position="263"/>
    </location>
</feature>
<feature type="region of interest" description="Disordered" evidence="1">
    <location>
        <begin position="670"/>
        <end position="701"/>
    </location>
</feature>
<organism evidence="2 3">
    <name type="scientific">Elasticomyces elasticus</name>
    <dbReference type="NCBI Taxonomy" id="574655"/>
    <lineage>
        <taxon>Eukaryota</taxon>
        <taxon>Fungi</taxon>
        <taxon>Dikarya</taxon>
        <taxon>Ascomycota</taxon>
        <taxon>Pezizomycotina</taxon>
        <taxon>Dothideomycetes</taxon>
        <taxon>Dothideomycetidae</taxon>
        <taxon>Mycosphaerellales</taxon>
        <taxon>Teratosphaeriaceae</taxon>
        <taxon>Elasticomyces</taxon>
    </lineage>
</organism>
<feature type="compositionally biased region" description="Polar residues" evidence="1">
    <location>
        <begin position="179"/>
        <end position="188"/>
    </location>
</feature>
<feature type="compositionally biased region" description="Polar residues" evidence="1">
    <location>
        <begin position="592"/>
        <end position="606"/>
    </location>
</feature>
<accession>A0AAN8A1R8</accession>
<proteinExistence type="predicted"/>
<dbReference type="AlphaFoldDB" id="A0AAN8A1R8"/>
<feature type="compositionally biased region" description="Low complexity" evidence="1">
    <location>
        <begin position="86"/>
        <end position="96"/>
    </location>
</feature>
<evidence type="ECO:0000313" key="3">
    <source>
        <dbReference type="Proteomes" id="UP001310594"/>
    </source>
</evidence>
<comment type="caution">
    <text evidence="2">The sequence shown here is derived from an EMBL/GenBank/DDBJ whole genome shotgun (WGS) entry which is preliminary data.</text>
</comment>
<feature type="compositionally biased region" description="Polar residues" evidence="1">
    <location>
        <begin position="480"/>
        <end position="497"/>
    </location>
</feature>
<feature type="compositionally biased region" description="Polar residues" evidence="1">
    <location>
        <begin position="548"/>
        <end position="557"/>
    </location>
</feature>
<feature type="compositionally biased region" description="Basic residues" evidence="1">
    <location>
        <begin position="1095"/>
        <end position="1111"/>
    </location>
</feature>
<name>A0AAN8A1R8_9PEZI</name>
<feature type="compositionally biased region" description="Polar residues" evidence="1">
    <location>
        <begin position="864"/>
        <end position="874"/>
    </location>
</feature>
<feature type="region of interest" description="Disordered" evidence="1">
    <location>
        <begin position="715"/>
        <end position="736"/>
    </location>
</feature>
<dbReference type="Proteomes" id="UP001310594">
    <property type="component" value="Unassembled WGS sequence"/>
</dbReference>
<feature type="compositionally biased region" description="Polar residues" evidence="1">
    <location>
        <begin position="450"/>
        <end position="470"/>
    </location>
</feature>
<feature type="region of interest" description="Disordered" evidence="1">
    <location>
        <begin position="80"/>
        <end position="300"/>
    </location>
</feature>
<feature type="region of interest" description="Disordered" evidence="1">
    <location>
        <begin position="1052"/>
        <end position="1153"/>
    </location>
</feature>
<feature type="compositionally biased region" description="Low complexity" evidence="1">
    <location>
        <begin position="109"/>
        <end position="122"/>
    </location>
</feature>
<gene>
    <name evidence="2" type="ORF">LTR97_008469</name>
</gene>
<feature type="compositionally biased region" description="Basic and acidic residues" evidence="1">
    <location>
        <begin position="189"/>
        <end position="200"/>
    </location>
</feature>